<dbReference type="CDD" id="cd10441">
    <property type="entry name" value="GIY-YIG_COG1833"/>
    <property type="match status" value="1"/>
</dbReference>
<organism evidence="2 3">
    <name type="scientific">Geoglobus acetivorans</name>
    <dbReference type="NCBI Taxonomy" id="565033"/>
    <lineage>
        <taxon>Archaea</taxon>
        <taxon>Methanobacteriati</taxon>
        <taxon>Methanobacteriota</taxon>
        <taxon>Archaeoglobi</taxon>
        <taxon>Archaeoglobales</taxon>
        <taxon>Archaeoglobaceae</taxon>
        <taxon>Geoglobus</taxon>
    </lineage>
</organism>
<feature type="domain" description="GIY-YIG" evidence="1">
    <location>
        <begin position="16"/>
        <end position="108"/>
    </location>
</feature>
<dbReference type="RefSeq" id="WP_048090729.1">
    <property type="nucleotide sequence ID" value="NZ_CP009552.1"/>
</dbReference>
<evidence type="ECO:0000313" key="3">
    <source>
        <dbReference type="Proteomes" id="UP000030624"/>
    </source>
</evidence>
<dbReference type="GO" id="GO:0004519">
    <property type="term" value="F:endonuclease activity"/>
    <property type="evidence" value="ECO:0007669"/>
    <property type="project" value="UniProtKB-KW"/>
</dbReference>
<dbReference type="STRING" id="565033.GACE_0397"/>
<gene>
    <name evidence="2" type="ORF">GACE_0397</name>
</gene>
<dbReference type="PANTHER" id="PTHR37460:SF1">
    <property type="entry name" value="ENDONUCLEASE III"/>
    <property type="match status" value="1"/>
</dbReference>
<keyword evidence="2" id="KW-0540">Nuclease</keyword>
<dbReference type="eggNOG" id="arCOG00463">
    <property type="taxonomic scope" value="Archaea"/>
</dbReference>
<dbReference type="PANTHER" id="PTHR37460">
    <property type="entry name" value="ENDONUCLEASE III"/>
    <property type="match status" value="1"/>
</dbReference>
<sequence>MYFVIFRLDEDKEIEVGRLGRIKFRKGYYIYTGSAKRGFSKRVKRHFSRKKKLRWHVDYLSVNARAIEAYRCLADEHRLAELASSSMEGIKGFGSSDCKCYSHLYYSESYPEEFVEQAKKLNYVLAERLDYEEL</sequence>
<dbReference type="SMART" id="SM00465">
    <property type="entry name" value="GIYc"/>
    <property type="match status" value="1"/>
</dbReference>
<evidence type="ECO:0000313" key="2">
    <source>
        <dbReference type="EMBL" id="AIY89455.1"/>
    </source>
</evidence>
<dbReference type="GeneID" id="24797001"/>
<name>A0A0A7GBM4_GEOAI</name>
<keyword evidence="2" id="KW-0255">Endonuclease</keyword>
<dbReference type="Proteomes" id="UP000030624">
    <property type="component" value="Chromosome"/>
</dbReference>
<reference evidence="2 3" key="1">
    <citation type="journal article" date="2015" name="Appl. Environ. Microbiol.">
        <title>The Geoglobus acetivorans genome: Fe(III) reduction, acetate utilization, autotrophic growth, and degradation of aromatic compounds in a hyperthermophilic archaeon.</title>
        <authorList>
            <person name="Mardanov A.V."/>
            <person name="Slododkina G.B."/>
            <person name="Slobodkin A.I."/>
            <person name="Beletsky A.V."/>
            <person name="Gavrilov S.N."/>
            <person name="Kublanov I.V."/>
            <person name="Bonch-Osmolovskaya E.A."/>
            <person name="Skryabin K.G."/>
            <person name="Ravin N.V."/>
        </authorList>
    </citation>
    <scope>NUCLEOTIDE SEQUENCE [LARGE SCALE GENOMIC DNA]</scope>
    <source>
        <strain evidence="2 3">SBH6</strain>
    </source>
</reference>
<dbReference type="InterPro" id="IPR000305">
    <property type="entry name" value="GIY-YIG_endonuc"/>
</dbReference>
<proteinExistence type="predicted"/>
<dbReference type="AlphaFoldDB" id="A0A0A7GBM4"/>
<dbReference type="HOGENOM" id="CLU_115699_0_1_2"/>
<accession>A0A0A7GBM4</accession>
<dbReference type="KEGG" id="gac:GACE_0397"/>
<keyword evidence="2" id="KW-0378">Hydrolase</keyword>
<dbReference type="Pfam" id="PF01986">
    <property type="entry name" value="DUF123"/>
    <property type="match status" value="1"/>
</dbReference>
<protein>
    <submittedName>
        <fullName evidence="2">Endonuclease III</fullName>
    </submittedName>
</protein>
<evidence type="ECO:0000259" key="1">
    <source>
        <dbReference type="SMART" id="SM00465"/>
    </source>
</evidence>
<dbReference type="InterPro" id="IPR002837">
    <property type="entry name" value="DUF123"/>
</dbReference>
<dbReference type="EMBL" id="CP009552">
    <property type="protein sequence ID" value="AIY89455.1"/>
    <property type="molecule type" value="Genomic_DNA"/>
</dbReference>